<protein>
    <recommendedName>
        <fullName evidence="5">ABC-type dipeptide transporter</fullName>
        <ecNumber evidence="5">7.4.2.9</ecNumber>
    </recommendedName>
</protein>
<dbReference type="Gene3D" id="3.40.50.300">
    <property type="entry name" value="P-loop containing nucleotide triphosphate hydrolases"/>
    <property type="match status" value="1"/>
</dbReference>
<dbReference type="InterPro" id="IPR003439">
    <property type="entry name" value="ABC_transporter-like_ATP-bd"/>
</dbReference>
<dbReference type="FunFam" id="3.40.50.300:FF:000016">
    <property type="entry name" value="Oligopeptide ABC transporter ATP-binding component"/>
    <property type="match status" value="1"/>
</dbReference>
<comment type="caution">
    <text evidence="10">The sequence shown here is derived from an EMBL/GenBank/DDBJ whole genome shotgun (WGS) entry which is preliminary data.</text>
</comment>
<dbReference type="PROSITE" id="PS00211">
    <property type="entry name" value="ABC_TRANSPORTER_1"/>
    <property type="match status" value="1"/>
</dbReference>
<dbReference type="RefSeq" id="WP_138412030.1">
    <property type="nucleotide sequence ID" value="NZ_QLAG01000017.1"/>
</dbReference>
<dbReference type="Pfam" id="PF00005">
    <property type="entry name" value="ABC_tran"/>
    <property type="match status" value="1"/>
</dbReference>
<evidence type="ECO:0000256" key="1">
    <source>
        <dbReference type="ARBA" id="ARBA00005417"/>
    </source>
</evidence>
<proteinExistence type="inferred from homology"/>
<dbReference type="GO" id="GO:0016887">
    <property type="term" value="F:ATP hydrolysis activity"/>
    <property type="evidence" value="ECO:0007669"/>
    <property type="project" value="InterPro"/>
</dbReference>
<comment type="similarity">
    <text evidence="1">Belongs to the ABC transporter superfamily.</text>
</comment>
<dbReference type="NCBIfam" id="TIGR01727">
    <property type="entry name" value="oligo_HPY"/>
    <property type="match status" value="1"/>
</dbReference>
<comment type="subunit">
    <text evidence="8">The complex is composed of two ATP-binding proteins (DppD and DppF), two transmembrane proteins (DppB and DppC) and a solute-binding protein (DppA1-A5). Five orthologous SBPs (DppA1-A5) are present in P.aeruginosa, which increases the substrate specificity of the DppBCDF transporter.</text>
</comment>
<evidence type="ECO:0000256" key="4">
    <source>
        <dbReference type="ARBA" id="ARBA00022840"/>
    </source>
</evidence>
<dbReference type="CDD" id="cd03257">
    <property type="entry name" value="ABC_NikE_OppD_transporters"/>
    <property type="match status" value="1"/>
</dbReference>
<gene>
    <name evidence="10" type="ORF">DN820_14175</name>
</gene>
<keyword evidence="4 10" id="KW-0067">ATP-binding</keyword>
<dbReference type="InterPro" id="IPR027417">
    <property type="entry name" value="P-loop_NTPase"/>
</dbReference>
<dbReference type="GO" id="GO:0055085">
    <property type="term" value="P:transmembrane transport"/>
    <property type="evidence" value="ECO:0007669"/>
    <property type="project" value="UniProtKB-ARBA"/>
</dbReference>
<dbReference type="Proteomes" id="UP000306753">
    <property type="component" value="Unassembled WGS sequence"/>
</dbReference>
<organism evidence="10 11">
    <name type="scientific">Stutzerimonas nosocomialis</name>
    <dbReference type="NCBI Taxonomy" id="1056496"/>
    <lineage>
        <taxon>Bacteria</taxon>
        <taxon>Pseudomonadati</taxon>
        <taxon>Pseudomonadota</taxon>
        <taxon>Gammaproteobacteria</taxon>
        <taxon>Pseudomonadales</taxon>
        <taxon>Pseudomonadaceae</taxon>
        <taxon>Stutzerimonas</taxon>
    </lineage>
</organism>
<evidence type="ECO:0000313" key="10">
    <source>
        <dbReference type="EMBL" id="TLX62760.1"/>
    </source>
</evidence>
<reference evidence="10 11" key="1">
    <citation type="journal article" date="2017" name="Eur. J. Clin. Microbiol. Infect. Dis.">
        <title>Uncommonly isolated clinical Pseudomonas: identification and phylogenetic assignation.</title>
        <authorList>
            <person name="Mulet M."/>
            <person name="Gomila M."/>
            <person name="Ramirez A."/>
            <person name="Cardew S."/>
            <person name="Moore E.R."/>
            <person name="Lalucat J."/>
            <person name="Garcia-Valdes E."/>
        </authorList>
    </citation>
    <scope>NUCLEOTIDE SEQUENCE [LARGE SCALE GENOMIC DNA]</scope>
    <source>
        <strain evidence="10 11">SD129</strain>
    </source>
</reference>
<keyword evidence="11" id="KW-1185">Reference proteome</keyword>
<dbReference type="GO" id="GO:0005524">
    <property type="term" value="F:ATP binding"/>
    <property type="evidence" value="ECO:0007669"/>
    <property type="project" value="UniProtKB-KW"/>
</dbReference>
<sequence length="363" mass="39913">MKTPDKPILEGHDLTKHFTSKRGFLQRAVAPVRAVDAVSLSVRRGETLALVGESGSGKSTLGRLLLNLLEPTAGDVIYEGRNLGNLSAQELRKVRQDLQIIFQDPFASLNPRMTVQSIVGEPIWLHDDGARSEREDRVAELLRTVGLAPEHAERYPHEFSGGQRQRIGIARALASRPKLLLGDEPVSALDVSVQAQVVNLLEDLKLQFGLTLVIVAHGLAVIRHMSDRVAVMYLGEIVELAPVDALFEQPLHPYSQALIDSVPVSHPRDRRARHVLGGDMPSPSSPPPGCRFHTRCPHARALCRESRPALEKLPDDRQVACHFWREIASAGSGNPIVVTPSTAFSQRLALFKARQSTLTEPHP</sequence>
<comment type="function">
    <text evidence="7">Part of the ABC transporter DppABCDF involved in the uptake of various di/tripeptides. Is also involved in the uptake of phaseolotoxin, a toxic tripeptide inhibiting the enzyme ornithine carbamoyltransferase. Responsible for energy coupling to the transport system.</text>
</comment>
<dbReference type="PROSITE" id="PS50893">
    <property type="entry name" value="ABC_TRANSPORTER_2"/>
    <property type="match status" value="1"/>
</dbReference>
<keyword evidence="2" id="KW-0813">Transport</keyword>
<evidence type="ECO:0000256" key="3">
    <source>
        <dbReference type="ARBA" id="ARBA00022741"/>
    </source>
</evidence>
<evidence type="ECO:0000256" key="5">
    <source>
        <dbReference type="ARBA" id="ARBA00038852"/>
    </source>
</evidence>
<dbReference type="SUPFAM" id="SSF52540">
    <property type="entry name" value="P-loop containing nucleoside triphosphate hydrolases"/>
    <property type="match status" value="1"/>
</dbReference>
<dbReference type="Pfam" id="PF08352">
    <property type="entry name" value="oligo_HPY"/>
    <property type="match status" value="1"/>
</dbReference>
<dbReference type="SMART" id="SM00382">
    <property type="entry name" value="AAA"/>
    <property type="match status" value="1"/>
</dbReference>
<name>A0A5R9QCT0_9GAMM</name>
<dbReference type="EMBL" id="QLAG01000017">
    <property type="protein sequence ID" value="TLX62760.1"/>
    <property type="molecule type" value="Genomic_DNA"/>
</dbReference>
<evidence type="ECO:0000256" key="8">
    <source>
        <dbReference type="ARBA" id="ARBA00065473"/>
    </source>
</evidence>
<dbReference type="InterPro" id="IPR003593">
    <property type="entry name" value="AAA+_ATPase"/>
</dbReference>
<feature type="domain" description="ABC transporter" evidence="9">
    <location>
        <begin position="9"/>
        <end position="259"/>
    </location>
</feature>
<dbReference type="InterPro" id="IPR017871">
    <property type="entry name" value="ABC_transporter-like_CS"/>
</dbReference>
<evidence type="ECO:0000256" key="2">
    <source>
        <dbReference type="ARBA" id="ARBA00022448"/>
    </source>
</evidence>
<evidence type="ECO:0000259" key="9">
    <source>
        <dbReference type="PROSITE" id="PS50893"/>
    </source>
</evidence>
<evidence type="ECO:0000313" key="11">
    <source>
        <dbReference type="Proteomes" id="UP000306753"/>
    </source>
</evidence>
<keyword evidence="3" id="KW-0547">Nucleotide-binding</keyword>
<dbReference type="InterPro" id="IPR050319">
    <property type="entry name" value="ABC_transp_ATP-bind"/>
</dbReference>
<dbReference type="PANTHER" id="PTHR43776">
    <property type="entry name" value="TRANSPORT ATP-BINDING PROTEIN"/>
    <property type="match status" value="1"/>
</dbReference>
<evidence type="ECO:0000256" key="7">
    <source>
        <dbReference type="ARBA" id="ARBA00058018"/>
    </source>
</evidence>
<dbReference type="EC" id="7.4.2.9" evidence="5"/>
<dbReference type="GO" id="GO:0015833">
    <property type="term" value="P:peptide transport"/>
    <property type="evidence" value="ECO:0007669"/>
    <property type="project" value="InterPro"/>
</dbReference>
<dbReference type="PANTHER" id="PTHR43776:SF7">
    <property type="entry name" value="D,D-DIPEPTIDE TRANSPORT ATP-BINDING PROTEIN DDPF-RELATED"/>
    <property type="match status" value="1"/>
</dbReference>
<dbReference type="InterPro" id="IPR013563">
    <property type="entry name" value="Oligopep_ABC_C"/>
</dbReference>
<accession>A0A5R9QCT0</accession>
<comment type="catalytic activity">
    <reaction evidence="6">
        <text>a dipeptide(out) + ATP + H2O = a dipeptide(in) + ADP + phosphate + H(+)</text>
        <dbReference type="Rhea" id="RHEA:23120"/>
        <dbReference type="ChEBI" id="CHEBI:15377"/>
        <dbReference type="ChEBI" id="CHEBI:15378"/>
        <dbReference type="ChEBI" id="CHEBI:30616"/>
        <dbReference type="ChEBI" id="CHEBI:43474"/>
        <dbReference type="ChEBI" id="CHEBI:90799"/>
        <dbReference type="ChEBI" id="CHEBI:456216"/>
        <dbReference type="EC" id="7.4.2.9"/>
    </reaction>
</comment>
<evidence type="ECO:0000256" key="6">
    <source>
        <dbReference type="ARBA" id="ARBA00047356"/>
    </source>
</evidence>
<dbReference type="AlphaFoldDB" id="A0A5R9QCT0"/>